<comment type="caution">
    <text evidence="2">The sequence shown here is derived from an EMBL/GenBank/DDBJ whole genome shotgun (WGS) entry which is preliminary data.</text>
</comment>
<dbReference type="EMBL" id="JAVRRJ010000005">
    <property type="protein sequence ID" value="KAK5084534.1"/>
    <property type="molecule type" value="Genomic_DNA"/>
</dbReference>
<evidence type="ECO:0000313" key="3">
    <source>
        <dbReference type="Proteomes" id="UP001309876"/>
    </source>
</evidence>
<dbReference type="PROSITE" id="PS50191">
    <property type="entry name" value="CRAL_TRIO"/>
    <property type="match status" value="1"/>
</dbReference>
<name>A0AAN7Y638_9EURO</name>
<protein>
    <recommendedName>
        <fullName evidence="1">CRAL-TRIO domain-containing protein</fullName>
    </recommendedName>
</protein>
<gene>
    <name evidence="2" type="ORF">LTR05_005612</name>
</gene>
<reference evidence="2 3" key="1">
    <citation type="submission" date="2023-08" db="EMBL/GenBank/DDBJ databases">
        <title>Black Yeasts Isolated from many extreme environments.</title>
        <authorList>
            <person name="Coleine C."/>
            <person name="Stajich J.E."/>
            <person name="Selbmann L."/>
        </authorList>
    </citation>
    <scope>NUCLEOTIDE SEQUENCE [LARGE SCALE GENOMIC DNA]</scope>
    <source>
        <strain evidence="2 3">CCFEE 5910</strain>
    </source>
</reference>
<evidence type="ECO:0000313" key="2">
    <source>
        <dbReference type="EMBL" id="KAK5084534.1"/>
    </source>
</evidence>
<dbReference type="AlphaFoldDB" id="A0AAN7Y638"/>
<organism evidence="2 3">
    <name type="scientific">Lithohypha guttulata</name>
    <dbReference type="NCBI Taxonomy" id="1690604"/>
    <lineage>
        <taxon>Eukaryota</taxon>
        <taxon>Fungi</taxon>
        <taxon>Dikarya</taxon>
        <taxon>Ascomycota</taxon>
        <taxon>Pezizomycotina</taxon>
        <taxon>Eurotiomycetes</taxon>
        <taxon>Chaetothyriomycetidae</taxon>
        <taxon>Chaetothyriales</taxon>
        <taxon>Trichomeriaceae</taxon>
        <taxon>Lithohypha</taxon>
    </lineage>
</organism>
<accession>A0AAN7Y638</accession>
<dbReference type="InterPro" id="IPR036865">
    <property type="entry name" value="CRAL-TRIO_dom_sf"/>
</dbReference>
<sequence>MIEKVLVIGAPRYFNQIWKIVKGWIDPATAAKIEIMDSSDILKALSSHIDAENIPKQFGGTFDFTHGMLPRPDAGTQEVLDRALPGGSVPLAGPFKWKVDNSLGRRIIPVGSVQGTRRREANVSVDG</sequence>
<dbReference type="Gene3D" id="3.40.525.10">
    <property type="entry name" value="CRAL-TRIO lipid binding domain"/>
    <property type="match status" value="1"/>
</dbReference>
<dbReference type="InterPro" id="IPR051026">
    <property type="entry name" value="PI/PC_transfer"/>
</dbReference>
<dbReference type="PANTHER" id="PTHR45657">
    <property type="entry name" value="CRAL-TRIO DOMAIN-CONTAINING PROTEIN YKL091C-RELATED"/>
    <property type="match status" value="1"/>
</dbReference>
<proteinExistence type="predicted"/>
<dbReference type="SUPFAM" id="SSF52087">
    <property type="entry name" value="CRAL/TRIO domain"/>
    <property type="match status" value="1"/>
</dbReference>
<dbReference type="PANTHER" id="PTHR45657:SF20">
    <property type="entry name" value="CRAL_TRIO DOMAIN PROTEIN (AFU_ORTHOLOGUE AFUA_5G00680)"/>
    <property type="match status" value="1"/>
</dbReference>
<dbReference type="CDD" id="cd00170">
    <property type="entry name" value="SEC14"/>
    <property type="match status" value="1"/>
</dbReference>
<dbReference type="InterPro" id="IPR001251">
    <property type="entry name" value="CRAL-TRIO_dom"/>
</dbReference>
<feature type="domain" description="CRAL-TRIO" evidence="1">
    <location>
        <begin position="1"/>
        <end position="66"/>
    </location>
</feature>
<evidence type="ECO:0000259" key="1">
    <source>
        <dbReference type="PROSITE" id="PS50191"/>
    </source>
</evidence>
<keyword evidence="3" id="KW-1185">Reference proteome</keyword>
<dbReference type="Pfam" id="PF00650">
    <property type="entry name" value="CRAL_TRIO"/>
    <property type="match status" value="1"/>
</dbReference>
<dbReference type="Proteomes" id="UP001309876">
    <property type="component" value="Unassembled WGS sequence"/>
</dbReference>